<dbReference type="PANTHER" id="PTHR32083:SF0">
    <property type="entry name" value="CILIA AND FLAGELLA-ASSOCIATED PROTEIN 58"/>
    <property type="match status" value="1"/>
</dbReference>
<feature type="region of interest" description="Disordered" evidence="3">
    <location>
        <begin position="903"/>
        <end position="947"/>
    </location>
</feature>
<feature type="coiled-coil region" evidence="2">
    <location>
        <begin position="262"/>
        <end position="380"/>
    </location>
</feature>
<evidence type="ECO:0000313" key="5">
    <source>
        <dbReference type="Proteomes" id="UP000179807"/>
    </source>
</evidence>
<organism evidence="4 5">
    <name type="scientific">Tritrichomonas foetus</name>
    <dbReference type="NCBI Taxonomy" id="1144522"/>
    <lineage>
        <taxon>Eukaryota</taxon>
        <taxon>Metamonada</taxon>
        <taxon>Parabasalia</taxon>
        <taxon>Tritrichomonadida</taxon>
        <taxon>Tritrichomonadidae</taxon>
        <taxon>Tritrichomonas</taxon>
    </lineage>
</organism>
<dbReference type="GeneID" id="94827699"/>
<comment type="caution">
    <text evidence="4">The sequence shown here is derived from an EMBL/GenBank/DDBJ whole genome shotgun (WGS) entry which is preliminary data.</text>
</comment>
<gene>
    <name evidence="4" type="ORF">TRFO_06277</name>
</gene>
<dbReference type="RefSeq" id="XP_068357537.1">
    <property type="nucleotide sequence ID" value="XM_068492995.1"/>
</dbReference>
<reference evidence="4" key="1">
    <citation type="submission" date="2016-10" db="EMBL/GenBank/DDBJ databases">
        <authorList>
            <person name="Benchimol M."/>
            <person name="Almeida L.G."/>
            <person name="Vasconcelos A.T."/>
            <person name="Perreira-Neves A."/>
            <person name="Rosa I.A."/>
            <person name="Tasca T."/>
            <person name="Bogo M.R."/>
            <person name="de Souza W."/>
        </authorList>
    </citation>
    <scope>NUCLEOTIDE SEQUENCE [LARGE SCALE GENOMIC DNA]</scope>
    <source>
        <strain evidence="4">K</strain>
    </source>
</reference>
<accession>A0A1J4JZ19</accession>
<dbReference type="GO" id="GO:0005856">
    <property type="term" value="C:cytoskeleton"/>
    <property type="evidence" value="ECO:0007669"/>
    <property type="project" value="TreeGrafter"/>
</dbReference>
<dbReference type="AlphaFoldDB" id="A0A1J4JZ19"/>
<keyword evidence="5" id="KW-1185">Reference proteome</keyword>
<keyword evidence="1 2" id="KW-0175">Coiled coil</keyword>
<proteinExistence type="predicted"/>
<dbReference type="VEuPathDB" id="TrichDB:TRFO_06277"/>
<dbReference type="EMBL" id="MLAK01000793">
    <property type="protein sequence ID" value="OHT04401.1"/>
    <property type="molecule type" value="Genomic_DNA"/>
</dbReference>
<evidence type="ECO:0000256" key="1">
    <source>
        <dbReference type="ARBA" id="ARBA00023054"/>
    </source>
</evidence>
<evidence type="ECO:0000313" key="4">
    <source>
        <dbReference type="EMBL" id="OHT04401.1"/>
    </source>
</evidence>
<dbReference type="PANTHER" id="PTHR32083">
    <property type="entry name" value="CILIA AND FLAGELLA-ASSOCIATED PROTEIN 58-RELATED"/>
    <property type="match status" value="1"/>
</dbReference>
<dbReference type="Proteomes" id="UP000179807">
    <property type="component" value="Unassembled WGS sequence"/>
</dbReference>
<name>A0A1J4JZ19_9EUKA</name>
<feature type="coiled-coil region" evidence="2">
    <location>
        <begin position="514"/>
        <end position="541"/>
    </location>
</feature>
<evidence type="ECO:0000256" key="3">
    <source>
        <dbReference type="SAM" id="MobiDB-lite"/>
    </source>
</evidence>
<keyword evidence="4" id="KW-0966">Cell projection</keyword>
<protein>
    <submittedName>
        <fullName evidence="4">Flagellar associated protein</fullName>
    </submittedName>
</protein>
<feature type="region of interest" description="Disordered" evidence="3">
    <location>
        <begin position="1"/>
        <end position="23"/>
    </location>
</feature>
<keyword evidence="4" id="KW-0969">Cilium</keyword>
<feature type="coiled-coil region" evidence="2">
    <location>
        <begin position="157"/>
        <end position="233"/>
    </location>
</feature>
<sequence>MSDSTAAPPAAEEQKSEIQDDYDDLDELEKNFQRVISDIVTDKYLEPFRVEYEKIYALFVQSIKNNTELVKRAKALNSEILANSTKVNSVLQLSQDDERTIAGLRFEFDKAWKMVELSQEKENKSRDVIDAMKLEVSNLSKLVETGGALAFTQETSLQTITDEVKNLTKEIKLQADQIVNLTGDYETSVKGKDEIIEQIEKLKNESEKLNQELEETRANAKVLDKEAESKSKEMLSCKDECKISQDEVENNSLKESEQKKKNQQLSQQLFDENKTIREVNEDKKDLQQRVHLAQKLLEDKKKQGSRINELINLTNEKIEAQDTKKEELMKRVNKLNNQQKDLEKDYGELKLERKEVEEALNETHSQINRLRDEIYKLSHEVIRGESQKAGASRTIALMQIHHTKAKNEVFEERKKRKGIEGQRDGIENDLMGIKAEAHKNRMTAEKVKNEIEHYSRLNSDTRSNLLVIEADKKINHEAILQCDAELRDKRERITKQESLAKTVLQQRDLVLNQLEAIQHDCEKVEDDNLVLTNEIKSMKEMIREKDVICVAAYLKKSQIETALVDMRFSMTKLQGNLKEAVQTQCTLENRLMRTRYLRDVALNDLAMLKRGNERLEHDYRLLELSVHKKAEEVSKLKEKCRVLISTINATSDTYQEMARKVGFLKDDLIFEVKKVESLRNKSLHSEMLKLEQLRLEKAKLQTQGKVRALEDELETPIHIHRWRFLEGTNPEAAQMIKMTHVLRGKLMVLMAKLQRFKELAKKETVKVNAAQKHLSQSSKQEHDEAMKFFEGVLRQKTKQLQMLQAQIVGQQECVDDSKLTTEQMRQQLRDTKLEYFNDKIQTERLRSKTQLQRKSDAYPVFAGKNESRFIGGGFAISTQRSMSSASEKPKPLISVGGPIKFPKVNNSISNKNQKVSLKGWNPARKPLNPLLPTVSQLAARSDQDNEE</sequence>
<dbReference type="OrthoDB" id="264785at2759"/>
<evidence type="ECO:0000256" key="2">
    <source>
        <dbReference type="SAM" id="Coils"/>
    </source>
</evidence>
<keyword evidence="4" id="KW-0282">Flagellum</keyword>
<feature type="compositionally biased region" description="Polar residues" evidence="3">
    <location>
        <begin position="904"/>
        <end position="915"/>
    </location>
</feature>